<reference evidence="2" key="1">
    <citation type="journal article" date="2019" name="bioRxiv">
        <title>The Genome of the Zebra Mussel, Dreissena polymorpha: A Resource for Invasive Species Research.</title>
        <authorList>
            <person name="McCartney M.A."/>
            <person name="Auch B."/>
            <person name="Kono T."/>
            <person name="Mallez S."/>
            <person name="Zhang Y."/>
            <person name="Obille A."/>
            <person name="Becker A."/>
            <person name="Abrahante J.E."/>
            <person name="Garbe J."/>
            <person name="Badalamenti J.P."/>
            <person name="Herman A."/>
            <person name="Mangelson H."/>
            <person name="Liachko I."/>
            <person name="Sullivan S."/>
            <person name="Sone E.D."/>
            <person name="Koren S."/>
            <person name="Silverstein K.A.T."/>
            <person name="Beckman K.B."/>
            <person name="Gohl D.M."/>
        </authorList>
    </citation>
    <scope>NUCLEOTIDE SEQUENCE</scope>
    <source>
        <strain evidence="2">Duluth1</strain>
        <tissue evidence="2">Whole animal</tissue>
    </source>
</reference>
<dbReference type="AlphaFoldDB" id="A0A9D4RVU5"/>
<comment type="caution">
    <text evidence="2">The sequence shown here is derived from an EMBL/GenBank/DDBJ whole genome shotgun (WGS) entry which is preliminary data.</text>
</comment>
<proteinExistence type="predicted"/>
<evidence type="ECO:0000313" key="3">
    <source>
        <dbReference type="Proteomes" id="UP000828390"/>
    </source>
</evidence>
<sequence length="120" mass="13356">MMNSGYDLFDKPQALVVSDGVRLRKSHSKKKGKKKKDDDSLDSPRPLGMPPAYPISDSPWLAQAAFLHVLRGQIIREVIENHEVAAVQRFGFRSDKPLKSAAYHSNKMCIVPSSLSSHPT</sequence>
<keyword evidence="3" id="KW-1185">Reference proteome</keyword>
<dbReference type="EMBL" id="JAIWYP010000001">
    <property type="protein sequence ID" value="KAH3880785.1"/>
    <property type="molecule type" value="Genomic_DNA"/>
</dbReference>
<feature type="region of interest" description="Disordered" evidence="1">
    <location>
        <begin position="20"/>
        <end position="53"/>
    </location>
</feature>
<evidence type="ECO:0000313" key="2">
    <source>
        <dbReference type="EMBL" id="KAH3880785.1"/>
    </source>
</evidence>
<reference evidence="2" key="2">
    <citation type="submission" date="2020-11" db="EMBL/GenBank/DDBJ databases">
        <authorList>
            <person name="McCartney M.A."/>
            <person name="Auch B."/>
            <person name="Kono T."/>
            <person name="Mallez S."/>
            <person name="Becker A."/>
            <person name="Gohl D.M."/>
            <person name="Silverstein K.A.T."/>
            <person name="Koren S."/>
            <person name="Bechman K.B."/>
            <person name="Herman A."/>
            <person name="Abrahante J.E."/>
            <person name="Garbe J."/>
        </authorList>
    </citation>
    <scope>NUCLEOTIDE SEQUENCE</scope>
    <source>
        <strain evidence="2">Duluth1</strain>
        <tissue evidence="2">Whole animal</tissue>
    </source>
</reference>
<evidence type="ECO:0000256" key="1">
    <source>
        <dbReference type="SAM" id="MobiDB-lite"/>
    </source>
</evidence>
<name>A0A9D4RVU5_DREPO</name>
<gene>
    <name evidence="2" type="ORF">DPMN_004707</name>
</gene>
<organism evidence="2 3">
    <name type="scientific">Dreissena polymorpha</name>
    <name type="common">Zebra mussel</name>
    <name type="synonym">Mytilus polymorpha</name>
    <dbReference type="NCBI Taxonomy" id="45954"/>
    <lineage>
        <taxon>Eukaryota</taxon>
        <taxon>Metazoa</taxon>
        <taxon>Spiralia</taxon>
        <taxon>Lophotrochozoa</taxon>
        <taxon>Mollusca</taxon>
        <taxon>Bivalvia</taxon>
        <taxon>Autobranchia</taxon>
        <taxon>Heteroconchia</taxon>
        <taxon>Euheterodonta</taxon>
        <taxon>Imparidentia</taxon>
        <taxon>Neoheterodontei</taxon>
        <taxon>Myida</taxon>
        <taxon>Dreissenoidea</taxon>
        <taxon>Dreissenidae</taxon>
        <taxon>Dreissena</taxon>
    </lineage>
</organism>
<protein>
    <submittedName>
        <fullName evidence="2">Uncharacterized protein</fullName>
    </submittedName>
</protein>
<feature type="compositionally biased region" description="Basic residues" evidence="1">
    <location>
        <begin position="23"/>
        <end position="34"/>
    </location>
</feature>
<dbReference type="Proteomes" id="UP000828390">
    <property type="component" value="Unassembled WGS sequence"/>
</dbReference>
<accession>A0A9D4RVU5</accession>